<protein>
    <recommendedName>
        <fullName evidence="3">Antibiotic biosynthesis monooxygenase</fullName>
    </recommendedName>
</protein>
<dbReference type="Proteomes" id="UP001203410">
    <property type="component" value="Unassembled WGS sequence"/>
</dbReference>
<evidence type="ECO:0000313" key="2">
    <source>
        <dbReference type="Proteomes" id="UP001203410"/>
    </source>
</evidence>
<name>A0ABT0RW47_9SPHN</name>
<evidence type="ECO:0008006" key="3">
    <source>
        <dbReference type="Google" id="ProtNLM"/>
    </source>
</evidence>
<dbReference type="SUPFAM" id="SSF54909">
    <property type="entry name" value="Dimeric alpha+beta barrel"/>
    <property type="match status" value="1"/>
</dbReference>
<organism evidence="1 2">
    <name type="scientific">Sphingomonas caseinilyticus</name>
    <dbReference type="NCBI Taxonomy" id="2908205"/>
    <lineage>
        <taxon>Bacteria</taxon>
        <taxon>Pseudomonadati</taxon>
        <taxon>Pseudomonadota</taxon>
        <taxon>Alphaproteobacteria</taxon>
        <taxon>Sphingomonadales</taxon>
        <taxon>Sphingomonadaceae</taxon>
        <taxon>Sphingomonas</taxon>
    </lineage>
</organism>
<dbReference type="RefSeq" id="WP_249904680.1">
    <property type="nucleotide sequence ID" value="NZ_JAMGBA010000002.1"/>
</dbReference>
<sequence length="106" mass="12365">MIRSAVARIWIGLVPKDRADDYQLLMEEVALPDYRDTPGNLMAACLRSDEHPRWSEFQMVTLWTDRDAIQAFAGPQIDKAVYYDFDDEFLIDKPQLVRHFLTSWSA</sequence>
<accession>A0ABT0RW47</accession>
<keyword evidence="2" id="KW-1185">Reference proteome</keyword>
<proteinExistence type="predicted"/>
<dbReference type="InterPro" id="IPR011008">
    <property type="entry name" value="Dimeric_a/b-barrel"/>
</dbReference>
<dbReference type="EMBL" id="JAMGBA010000002">
    <property type="protein sequence ID" value="MCL6699260.1"/>
    <property type="molecule type" value="Genomic_DNA"/>
</dbReference>
<evidence type="ECO:0000313" key="1">
    <source>
        <dbReference type="EMBL" id="MCL6699260.1"/>
    </source>
</evidence>
<reference evidence="1 2" key="1">
    <citation type="submission" date="2022-05" db="EMBL/GenBank/DDBJ databases">
        <authorList>
            <person name="Jo J.-H."/>
            <person name="Im W.-T."/>
        </authorList>
    </citation>
    <scope>NUCLEOTIDE SEQUENCE [LARGE SCALE GENOMIC DNA]</scope>
    <source>
        <strain evidence="1 2">NSE70-1</strain>
    </source>
</reference>
<gene>
    <name evidence="1" type="ORF">LZ496_10770</name>
</gene>
<comment type="caution">
    <text evidence="1">The sequence shown here is derived from an EMBL/GenBank/DDBJ whole genome shotgun (WGS) entry which is preliminary data.</text>
</comment>